<dbReference type="OrthoDB" id="9808209at2"/>
<protein>
    <submittedName>
        <fullName evidence="1">Head-tail adaptor protein</fullName>
    </submittedName>
</protein>
<evidence type="ECO:0000313" key="1">
    <source>
        <dbReference type="EMBL" id="ATF25049.1"/>
    </source>
</evidence>
<gene>
    <name evidence="1" type="ORF">CNY62_00900</name>
</gene>
<dbReference type="Gene3D" id="2.40.10.270">
    <property type="entry name" value="Bacteriophage SPP1 head-tail adaptor protein"/>
    <property type="match status" value="1"/>
</dbReference>
<dbReference type="AlphaFoldDB" id="A0A1D2KWU3"/>
<keyword evidence="2" id="KW-1185">Reference proteome</keyword>
<dbReference type="NCBIfam" id="TIGR01563">
    <property type="entry name" value="gp16_SPP1"/>
    <property type="match status" value="1"/>
</dbReference>
<accession>A0A1D2KWU3</accession>
<organism evidence="1 2">
    <name type="scientific">Brochothrix thermosphacta</name>
    <name type="common">Microbacterium thermosphactum</name>
    <dbReference type="NCBI Taxonomy" id="2756"/>
    <lineage>
        <taxon>Bacteria</taxon>
        <taxon>Bacillati</taxon>
        <taxon>Bacillota</taxon>
        <taxon>Bacilli</taxon>
        <taxon>Bacillales</taxon>
        <taxon>Listeriaceae</taxon>
        <taxon>Brochothrix</taxon>
    </lineage>
</organism>
<proteinExistence type="predicted"/>
<dbReference type="RefSeq" id="WP_069127912.1">
    <property type="nucleotide sequence ID" value="NZ_CP023483.1"/>
</dbReference>
<dbReference type="InterPro" id="IPR008767">
    <property type="entry name" value="Phage_SPP1_head-tail_adaptor"/>
</dbReference>
<dbReference type="Proteomes" id="UP000243591">
    <property type="component" value="Chromosome"/>
</dbReference>
<dbReference type="EMBL" id="CP023483">
    <property type="protein sequence ID" value="ATF25049.1"/>
    <property type="molecule type" value="Genomic_DNA"/>
</dbReference>
<dbReference type="Pfam" id="PF05521">
    <property type="entry name" value="Phage_HCP"/>
    <property type="match status" value="1"/>
</dbReference>
<evidence type="ECO:0000313" key="2">
    <source>
        <dbReference type="Proteomes" id="UP000243591"/>
    </source>
</evidence>
<reference evidence="1 2" key="1">
    <citation type="submission" date="2017-09" db="EMBL/GenBank/DDBJ databases">
        <title>Complete Genome Sequences of Two Strains of the Meat Spoilage Bacterium Brochothrix thermosphacta Isolated from Ground Chicken.</title>
        <authorList>
            <person name="Paoli G.C."/>
            <person name="Wijey C."/>
            <person name="Chen C.-Y."/>
            <person name="Nguyen L."/>
            <person name="Yan X."/>
            <person name="Irwin P.L."/>
        </authorList>
    </citation>
    <scope>NUCLEOTIDE SEQUENCE [LARGE SCALE GENOMIC DNA]</scope>
    <source>
        <strain evidence="1 2">BI</strain>
    </source>
</reference>
<sequence length="111" mass="13146">MGYESAKLDKRITFYSKERTVNSNGIDVVKPVEKFTCWARIRQQYLNEIYSSFGNEALEDVVTIIIRHQQIEEIKNNWLIKMNNKNYEIKKINTDVSEKKWTTILAKKESV</sequence>
<dbReference type="KEGG" id="bths:CNY62_00900"/>
<dbReference type="InterPro" id="IPR038666">
    <property type="entry name" value="SSP1_head-tail_sf"/>
</dbReference>
<name>A0A1D2KWU3_BROTH</name>